<reference evidence="1" key="1">
    <citation type="submission" date="2020-08" db="EMBL/GenBank/DDBJ databases">
        <title>Genome public.</title>
        <authorList>
            <person name="Liu C."/>
            <person name="Sun Q."/>
        </authorList>
    </citation>
    <scope>NUCLEOTIDE SEQUENCE</scope>
    <source>
        <strain evidence="1">NSJ-12</strain>
    </source>
</reference>
<proteinExistence type="predicted"/>
<evidence type="ECO:0000313" key="2">
    <source>
        <dbReference type="Proteomes" id="UP000655830"/>
    </source>
</evidence>
<dbReference type="RefSeq" id="WP_249332827.1">
    <property type="nucleotide sequence ID" value="NZ_JACRSY010000015.1"/>
</dbReference>
<dbReference type="EMBL" id="JACRSY010000015">
    <property type="protein sequence ID" value="MBC8579930.1"/>
    <property type="molecule type" value="Genomic_DNA"/>
</dbReference>
<accession>A0A926EJZ6</accession>
<sequence>MDNTCKETWYFKDNKDKYTVDMLDEEIEEGAGVTLREFLEYGIQCEYIQDVEDFTKLTTSEISHMVDWIDYLETK</sequence>
<protein>
    <submittedName>
        <fullName evidence="1">Uncharacterized protein</fullName>
    </submittedName>
</protein>
<evidence type="ECO:0000313" key="1">
    <source>
        <dbReference type="EMBL" id="MBC8579930.1"/>
    </source>
</evidence>
<name>A0A926EJZ6_9FIRM</name>
<organism evidence="1 2">
    <name type="scientific">Zhenhengia yiwuensis</name>
    <dbReference type="NCBI Taxonomy" id="2763666"/>
    <lineage>
        <taxon>Bacteria</taxon>
        <taxon>Bacillati</taxon>
        <taxon>Bacillota</taxon>
        <taxon>Clostridia</taxon>
        <taxon>Lachnospirales</taxon>
        <taxon>Lachnospiraceae</taxon>
        <taxon>Zhenhengia</taxon>
    </lineage>
</organism>
<dbReference type="Proteomes" id="UP000655830">
    <property type="component" value="Unassembled WGS sequence"/>
</dbReference>
<dbReference type="AlphaFoldDB" id="A0A926EJZ6"/>
<gene>
    <name evidence="1" type="ORF">H8718_10375</name>
</gene>
<keyword evidence="2" id="KW-1185">Reference proteome</keyword>
<comment type="caution">
    <text evidence="1">The sequence shown here is derived from an EMBL/GenBank/DDBJ whole genome shotgun (WGS) entry which is preliminary data.</text>
</comment>